<comment type="caution">
    <text evidence="1">The sequence shown here is derived from an EMBL/GenBank/DDBJ whole genome shotgun (WGS) entry which is preliminary data.</text>
</comment>
<evidence type="ECO:0000313" key="1">
    <source>
        <dbReference type="EMBL" id="KAJ9653509.1"/>
    </source>
</evidence>
<keyword evidence="2" id="KW-1185">Reference proteome</keyword>
<proteinExistence type="predicted"/>
<sequence length="328" mass="36754">MGLMETILSYRRSLSILFILLVGFPDSLLLPTNPELEDVASVSGLYGPGTTLAWLITVLSNTEFQVLAYLLRGIAFRRTAIDLPKSWTEGKLDATLVTSAVFSTIAAVDCVSHHMRVPWYEFSDVHASEAIVSLSQATSLLALLVQGFGIELTLQQRIRLSVWSYTWLISTVTSTAFTWRSGWVGIAILRMDLVNIRGLMRLFSLFYSPAILLMAQVVWYIACSILFLQEQPPAPDWPKSSWRFAFPKSGIGLKDLDQAATLGAALCIVGLSVVRTGWSWKRCDGRQNIEDPEIPTQKLLASRVEWFLWRDTEPLVVTPEEHMLEQEA</sequence>
<gene>
    <name evidence="1" type="ORF">H2198_007291</name>
</gene>
<organism evidence="1 2">
    <name type="scientific">Neophaeococcomyces mojaviensis</name>
    <dbReference type="NCBI Taxonomy" id="3383035"/>
    <lineage>
        <taxon>Eukaryota</taxon>
        <taxon>Fungi</taxon>
        <taxon>Dikarya</taxon>
        <taxon>Ascomycota</taxon>
        <taxon>Pezizomycotina</taxon>
        <taxon>Eurotiomycetes</taxon>
        <taxon>Chaetothyriomycetidae</taxon>
        <taxon>Chaetothyriales</taxon>
        <taxon>Chaetothyriales incertae sedis</taxon>
        <taxon>Neophaeococcomyces</taxon>
    </lineage>
</organism>
<protein>
    <submittedName>
        <fullName evidence="1">Uncharacterized protein</fullName>
    </submittedName>
</protein>
<accession>A0ACC3A0T7</accession>
<evidence type="ECO:0000313" key="2">
    <source>
        <dbReference type="Proteomes" id="UP001172386"/>
    </source>
</evidence>
<name>A0ACC3A0T7_9EURO</name>
<reference evidence="1" key="1">
    <citation type="submission" date="2022-10" db="EMBL/GenBank/DDBJ databases">
        <title>Culturing micro-colonial fungi from biological soil crusts in the Mojave desert and describing Neophaeococcomyces mojavensis, and introducing the new genera and species Taxawa tesnikishii.</title>
        <authorList>
            <person name="Kurbessoian T."/>
            <person name="Stajich J.E."/>
        </authorList>
    </citation>
    <scope>NUCLEOTIDE SEQUENCE</scope>
    <source>
        <strain evidence="1">JES_112</strain>
    </source>
</reference>
<dbReference type="Proteomes" id="UP001172386">
    <property type="component" value="Unassembled WGS sequence"/>
</dbReference>
<dbReference type="EMBL" id="JAPDRQ010000151">
    <property type="protein sequence ID" value="KAJ9653509.1"/>
    <property type="molecule type" value="Genomic_DNA"/>
</dbReference>